<organism evidence="2 3">
    <name type="scientific">Paracholeplasma vituli</name>
    <dbReference type="NCBI Taxonomy" id="69473"/>
    <lineage>
        <taxon>Bacteria</taxon>
        <taxon>Bacillati</taxon>
        <taxon>Mycoplasmatota</taxon>
        <taxon>Mollicutes</taxon>
        <taxon>Acholeplasmatales</taxon>
        <taxon>Acholeplasmataceae</taxon>
        <taxon>Paracholeplasma</taxon>
    </lineage>
</organism>
<evidence type="ECO:0000313" key="2">
    <source>
        <dbReference type="EMBL" id="MCU0104407.1"/>
    </source>
</evidence>
<sequence length="65" mass="7329">MNKLYLHNLFMSETQEGHKLQKFPNELIPKLSVKGQPNAYTLHGSELRFNNPIKKSPSSTGSGMN</sequence>
<feature type="region of interest" description="Disordered" evidence="1">
    <location>
        <begin position="46"/>
        <end position="65"/>
    </location>
</feature>
<feature type="compositionally biased region" description="Polar residues" evidence="1">
    <location>
        <begin position="56"/>
        <end position="65"/>
    </location>
</feature>
<dbReference type="EMBL" id="JAOEGN010000002">
    <property type="protein sequence ID" value="MCU0104407.1"/>
    <property type="molecule type" value="Genomic_DNA"/>
</dbReference>
<comment type="caution">
    <text evidence="2">The sequence shown here is derived from an EMBL/GenBank/DDBJ whole genome shotgun (WGS) entry which is preliminary data.</text>
</comment>
<name>A0ABT2PXH6_9MOLU</name>
<evidence type="ECO:0000256" key="1">
    <source>
        <dbReference type="SAM" id="MobiDB-lite"/>
    </source>
</evidence>
<reference evidence="3" key="1">
    <citation type="submission" date="2023-07" db="EMBL/GenBank/DDBJ databases">
        <title>Novel Mycoplasma species identified in domestic and wild animals.</title>
        <authorList>
            <person name="Volokhov D.V."/>
            <person name="Furtak V.A."/>
            <person name="Zagorodnyaya T.A."/>
        </authorList>
    </citation>
    <scope>NUCLEOTIDE SEQUENCE [LARGE SCALE GENOMIC DNA]</scope>
    <source>
        <strain evidence="3">92-19</strain>
    </source>
</reference>
<dbReference type="Proteomes" id="UP001209076">
    <property type="component" value="Unassembled WGS sequence"/>
</dbReference>
<evidence type="ECO:0000313" key="3">
    <source>
        <dbReference type="Proteomes" id="UP001209076"/>
    </source>
</evidence>
<proteinExistence type="predicted"/>
<gene>
    <name evidence="2" type="ORF">N7603_01900</name>
</gene>
<protein>
    <submittedName>
        <fullName evidence="2">Uncharacterized protein</fullName>
    </submittedName>
</protein>
<accession>A0ABT2PXH6</accession>
<keyword evidence="3" id="KW-1185">Reference proteome</keyword>
<dbReference type="RefSeq" id="WP_262095635.1">
    <property type="nucleotide sequence ID" value="NZ_JAOEGN010000002.1"/>
</dbReference>